<dbReference type="Pfam" id="PF07679">
    <property type="entry name" value="I-set"/>
    <property type="match status" value="1"/>
</dbReference>
<accession>A0A6V7VZN4</accession>
<dbReference type="InterPro" id="IPR013098">
    <property type="entry name" value="Ig_I-set"/>
</dbReference>
<feature type="domain" description="Ig-like" evidence="2">
    <location>
        <begin position="98"/>
        <end position="179"/>
    </location>
</feature>
<dbReference type="InterPro" id="IPR013783">
    <property type="entry name" value="Ig-like_fold"/>
</dbReference>
<comment type="caution">
    <text evidence="3">The sequence shown here is derived from an EMBL/GenBank/DDBJ whole genome shotgun (WGS) entry which is preliminary data.</text>
</comment>
<dbReference type="SMART" id="SM00409">
    <property type="entry name" value="IG"/>
    <property type="match status" value="1"/>
</dbReference>
<dbReference type="SUPFAM" id="SSF48726">
    <property type="entry name" value="Immunoglobulin"/>
    <property type="match status" value="1"/>
</dbReference>
<dbReference type="AlphaFoldDB" id="A0A6V7VZN4"/>
<dbReference type="InterPro" id="IPR036179">
    <property type="entry name" value="Ig-like_dom_sf"/>
</dbReference>
<name>A0A6V7VZN4_MELEN</name>
<dbReference type="EMBL" id="CAJEWN010000368">
    <property type="protein sequence ID" value="CAD2180360.1"/>
    <property type="molecule type" value="Genomic_DNA"/>
</dbReference>
<dbReference type="PANTHER" id="PTHR14340">
    <property type="entry name" value="MICROFIBRIL-ASSOCIATED GLYCOPROTEIN 3"/>
    <property type="match status" value="1"/>
</dbReference>
<evidence type="ECO:0000313" key="3">
    <source>
        <dbReference type="EMBL" id="CAD2180360.1"/>
    </source>
</evidence>
<proteinExistence type="predicted"/>
<dbReference type="Gene3D" id="2.60.40.10">
    <property type="entry name" value="Immunoglobulins"/>
    <property type="match status" value="1"/>
</dbReference>
<dbReference type="PANTHER" id="PTHR14340:SF9">
    <property type="entry name" value="FIBRONECTIN TYPE-III DOMAIN-CONTAINING PROTEIN"/>
    <property type="match status" value="1"/>
</dbReference>
<dbReference type="OrthoDB" id="6159398at2759"/>
<reference evidence="3 4" key="1">
    <citation type="submission" date="2020-08" db="EMBL/GenBank/DDBJ databases">
        <authorList>
            <person name="Koutsovoulos G."/>
            <person name="Danchin GJ E."/>
        </authorList>
    </citation>
    <scope>NUCLEOTIDE SEQUENCE [LARGE SCALE GENOMIC DNA]</scope>
</reference>
<dbReference type="InterPro" id="IPR003599">
    <property type="entry name" value="Ig_sub"/>
</dbReference>
<keyword evidence="1" id="KW-0393">Immunoglobulin domain</keyword>
<dbReference type="Proteomes" id="UP000580250">
    <property type="component" value="Unassembled WGS sequence"/>
</dbReference>
<dbReference type="FunFam" id="2.60.40.10:FF:000107">
    <property type="entry name" value="Myosin, light chain kinase a"/>
    <property type="match status" value="1"/>
</dbReference>
<sequence>MSFIFPHNPLSSPGTKIIAIKERSSLAPCIGEKKVIAKKAYSMGDKNYVVLPPRVRAIPISDLTIFGGSSGTRRYYKGNENLFKIKKNNIIAEKYEIPEFVGRLEDQTYLNGDNFVLRIGYKGCPEPLVQWYKGQQPIISDPDSTKIVITADSAYAQLALFNAQREDGGFYNCRIENANGVRETGCHIFITNDGPGGPRGMQRSYRSVLYTPSQRYSRY</sequence>
<dbReference type="InterPro" id="IPR007110">
    <property type="entry name" value="Ig-like_dom"/>
</dbReference>
<evidence type="ECO:0000256" key="1">
    <source>
        <dbReference type="ARBA" id="ARBA00023319"/>
    </source>
</evidence>
<evidence type="ECO:0000313" key="4">
    <source>
        <dbReference type="Proteomes" id="UP000580250"/>
    </source>
</evidence>
<gene>
    <name evidence="3" type="ORF">MENT_LOCUS32431</name>
</gene>
<dbReference type="PROSITE" id="PS50835">
    <property type="entry name" value="IG_LIKE"/>
    <property type="match status" value="1"/>
</dbReference>
<organism evidence="3 4">
    <name type="scientific">Meloidogyne enterolobii</name>
    <name type="common">Root-knot nematode worm</name>
    <name type="synonym">Meloidogyne mayaguensis</name>
    <dbReference type="NCBI Taxonomy" id="390850"/>
    <lineage>
        <taxon>Eukaryota</taxon>
        <taxon>Metazoa</taxon>
        <taxon>Ecdysozoa</taxon>
        <taxon>Nematoda</taxon>
        <taxon>Chromadorea</taxon>
        <taxon>Rhabditida</taxon>
        <taxon>Tylenchina</taxon>
        <taxon>Tylenchomorpha</taxon>
        <taxon>Tylenchoidea</taxon>
        <taxon>Meloidogynidae</taxon>
        <taxon>Meloidogyninae</taxon>
        <taxon>Meloidogyne</taxon>
    </lineage>
</organism>
<protein>
    <recommendedName>
        <fullName evidence="2">Ig-like domain-containing protein</fullName>
    </recommendedName>
</protein>
<evidence type="ECO:0000259" key="2">
    <source>
        <dbReference type="PROSITE" id="PS50835"/>
    </source>
</evidence>